<organism evidence="4 5">
    <name type="scientific">Chryseolinea lacunae</name>
    <dbReference type="NCBI Taxonomy" id="2801331"/>
    <lineage>
        <taxon>Bacteria</taxon>
        <taxon>Pseudomonadati</taxon>
        <taxon>Bacteroidota</taxon>
        <taxon>Cytophagia</taxon>
        <taxon>Cytophagales</taxon>
        <taxon>Fulvivirgaceae</taxon>
        <taxon>Chryseolinea</taxon>
    </lineage>
</organism>
<dbReference type="InterPro" id="IPR002909">
    <property type="entry name" value="IPT_dom"/>
</dbReference>
<dbReference type="SUPFAM" id="SSF81296">
    <property type="entry name" value="E set domains"/>
    <property type="match status" value="1"/>
</dbReference>
<dbReference type="EMBL" id="JAERRB010000001">
    <property type="protein sequence ID" value="MBL0739907.1"/>
    <property type="molecule type" value="Genomic_DNA"/>
</dbReference>
<evidence type="ECO:0000259" key="3">
    <source>
        <dbReference type="Pfam" id="PF01833"/>
    </source>
</evidence>
<dbReference type="Proteomes" id="UP000613030">
    <property type="component" value="Unassembled WGS sequence"/>
</dbReference>
<comment type="caution">
    <text evidence="4">The sequence shown here is derived from an EMBL/GenBank/DDBJ whole genome shotgun (WGS) entry which is preliminary data.</text>
</comment>
<dbReference type="PANTHER" id="PTHR13833">
    <property type="match status" value="1"/>
</dbReference>
<dbReference type="SUPFAM" id="SSF101898">
    <property type="entry name" value="NHL repeat"/>
    <property type="match status" value="1"/>
</dbReference>
<dbReference type="InterPro" id="IPR014756">
    <property type="entry name" value="Ig_E-set"/>
</dbReference>
<sequence>MKTLSILSPRARQSFSRVFDGILLLVLAQCAGKYDINPTTPVPSIQDVAPLCGSVGDTITITGKNFSAITAKNTVRINGIQSVVYLASETYLKAIVPSRVGSGVVTVSVGDAVGTGPLFSNVPRGTVTIADTYGFFRGETYIAEGIAADAAKNIYTARPTSGRIERKTPTGTSTLYAGGGDTGRMSGYGNDPGNVLFNYPLDVAADSKGNVFVADAANACIRKIDPNGTVTLYAGVYDPQYARPIPGFKDGLRTEAFFGYPRGLAIDKNDNLYVVDVDNARIRMITPDNGNTLGKVTTIAGNGSVGGKDGPALQASFSNMQDVAIDSDGNLFVTELQEYPKLRKVSAAGVVSTLVKGYDDVYNGCHKKTFKLANAMGVVVDSKGTIYTSVYAGRDDNSAYAYKVIAVSPDNSVDVVAGGGTENDPIEGIGEKAYMPYAGSLIMIDDVLYLAANTRLLRIDLN</sequence>
<dbReference type="InterPro" id="IPR013783">
    <property type="entry name" value="Ig-like_fold"/>
</dbReference>
<dbReference type="Pfam" id="PF01833">
    <property type="entry name" value="TIG"/>
    <property type="match status" value="1"/>
</dbReference>
<gene>
    <name evidence="4" type="ORF">JI741_01695</name>
</gene>
<accession>A0ABS1KL09</accession>
<evidence type="ECO:0000313" key="4">
    <source>
        <dbReference type="EMBL" id="MBL0739907.1"/>
    </source>
</evidence>
<feature type="repeat" description="NHL" evidence="2">
    <location>
        <begin position="197"/>
        <end position="227"/>
    </location>
</feature>
<dbReference type="InterPro" id="IPR001258">
    <property type="entry name" value="NHL_repeat"/>
</dbReference>
<dbReference type="CDD" id="cd00603">
    <property type="entry name" value="IPT_PCSR"/>
    <property type="match status" value="1"/>
</dbReference>
<keyword evidence="5" id="KW-1185">Reference proteome</keyword>
<keyword evidence="1" id="KW-0677">Repeat</keyword>
<dbReference type="Pfam" id="PF01436">
    <property type="entry name" value="NHL"/>
    <property type="match status" value="2"/>
</dbReference>
<dbReference type="PANTHER" id="PTHR13833:SF71">
    <property type="entry name" value="NHL DOMAIN-CONTAINING PROTEIN"/>
    <property type="match status" value="1"/>
</dbReference>
<name>A0ABS1KL09_9BACT</name>
<dbReference type="RefSeq" id="WP_202006869.1">
    <property type="nucleotide sequence ID" value="NZ_JAERRB010000001.1"/>
</dbReference>
<evidence type="ECO:0000256" key="2">
    <source>
        <dbReference type="PROSITE-ProRule" id="PRU00504"/>
    </source>
</evidence>
<dbReference type="Gene3D" id="2.60.40.10">
    <property type="entry name" value="Immunoglobulins"/>
    <property type="match status" value="1"/>
</dbReference>
<proteinExistence type="predicted"/>
<evidence type="ECO:0000313" key="5">
    <source>
        <dbReference type="Proteomes" id="UP000613030"/>
    </source>
</evidence>
<dbReference type="PROSITE" id="PS51125">
    <property type="entry name" value="NHL"/>
    <property type="match status" value="1"/>
</dbReference>
<evidence type="ECO:0000256" key="1">
    <source>
        <dbReference type="ARBA" id="ARBA00022737"/>
    </source>
</evidence>
<dbReference type="InterPro" id="IPR011042">
    <property type="entry name" value="6-blade_b-propeller_TolB-like"/>
</dbReference>
<reference evidence="4 5" key="1">
    <citation type="submission" date="2021-01" db="EMBL/GenBank/DDBJ databases">
        <title>Chryseolinea sp. Jin1 Genome sequencing and assembly.</title>
        <authorList>
            <person name="Kim I."/>
        </authorList>
    </citation>
    <scope>NUCLEOTIDE SEQUENCE [LARGE SCALE GENOMIC DNA]</scope>
    <source>
        <strain evidence="4 5">Jin1</strain>
    </source>
</reference>
<dbReference type="Gene3D" id="2.120.10.30">
    <property type="entry name" value="TolB, C-terminal domain"/>
    <property type="match status" value="2"/>
</dbReference>
<protein>
    <submittedName>
        <fullName evidence="4">IPT/TIG domain-containing protein</fullName>
    </submittedName>
</protein>
<feature type="domain" description="IPT/TIG" evidence="3">
    <location>
        <begin position="43"/>
        <end position="111"/>
    </location>
</feature>